<keyword evidence="3" id="KW-1185">Reference proteome</keyword>
<dbReference type="STRING" id="1798183.GA0061080_10223"/>
<evidence type="ECO:0000256" key="1">
    <source>
        <dbReference type="SAM" id="SignalP"/>
    </source>
</evidence>
<dbReference type="EMBL" id="FMBA01000022">
    <property type="protein sequence ID" value="SCC07344.1"/>
    <property type="molecule type" value="Genomic_DNA"/>
</dbReference>
<sequence>MKTSINTMILFFFFSLITNYAHSHVLTDVQKHYGNELIHGLKYINDKAIEVIEAYNKENNTHRESLEPDLRIIVARCLVPLKAKWAEYDPHKKLWNIPSEYWYVSVSCDKTVSDIPERKTWDIYVPTTRPLKPSRVEE</sequence>
<dbReference type="AlphaFoldDB" id="A0A1C4BKT6"/>
<evidence type="ECO:0000313" key="3">
    <source>
        <dbReference type="Proteomes" id="UP000199698"/>
    </source>
</evidence>
<dbReference type="RefSeq" id="WP_091123218.1">
    <property type="nucleotide sequence ID" value="NZ_FMBA01000022.1"/>
</dbReference>
<accession>A0A1C4BKT6</accession>
<organism evidence="2 3">
    <name type="scientific">Gilliamella intestini</name>
    <dbReference type="NCBI Taxonomy" id="1798183"/>
    <lineage>
        <taxon>Bacteria</taxon>
        <taxon>Pseudomonadati</taxon>
        <taxon>Pseudomonadota</taxon>
        <taxon>Gammaproteobacteria</taxon>
        <taxon>Orbales</taxon>
        <taxon>Orbaceae</taxon>
        <taxon>Gilliamella</taxon>
    </lineage>
</organism>
<dbReference type="OrthoDB" id="7065206at2"/>
<proteinExistence type="predicted"/>
<evidence type="ECO:0000313" key="2">
    <source>
        <dbReference type="EMBL" id="SCC07344.1"/>
    </source>
</evidence>
<reference evidence="3" key="1">
    <citation type="submission" date="2016-08" db="EMBL/GenBank/DDBJ databases">
        <authorList>
            <person name="Varghese N."/>
            <person name="Submissions Spin"/>
        </authorList>
    </citation>
    <scope>NUCLEOTIDE SEQUENCE [LARGE SCALE GENOMIC DNA]</scope>
    <source>
        <strain evidence="3">R-53144</strain>
    </source>
</reference>
<gene>
    <name evidence="2" type="ORF">GA0061080_10223</name>
</gene>
<name>A0A1C4BKT6_9GAMM</name>
<protein>
    <submittedName>
        <fullName evidence="2">Uncharacterized protein</fullName>
    </submittedName>
</protein>
<keyword evidence="1" id="KW-0732">Signal</keyword>
<feature type="signal peptide" evidence="1">
    <location>
        <begin position="1"/>
        <end position="23"/>
    </location>
</feature>
<dbReference type="Proteomes" id="UP000199698">
    <property type="component" value="Unassembled WGS sequence"/>
</dbReference>
<feature type="chain" id="PRO_5008689378" evidence="1">
    <location>
        <begin position="24"/>
        <end position="138"/>
    </location>
</feature>